<evidence type="ECO:0000313" key="4">
    <source>
        <dbReference type="Proteomes" id="UP000800096"/>
    </source>
</evidence>
<dbReference type="AlphaFoldDB" id="A0A6A5QWA9"/>
<organism evidence="3 4">
    <name type="scientific">Ampelomyces quisqualis</name>
    <name type="common">Powdery mildew agent</name>
    <dbReference type="NCBI Taxonomy" id="50730"/>
    <lineage>
        <taxon>Eukaryota</taxon>
        <taxon>Fungi</taxon>
        <taxon>Dikarya</taxon>
        <taxon>Ascomycota</taxon>
        <taxon>Pezizomycotina</taxon>
        <taxon>Dothideomycetes</taxon>
        <taxon>Pleosporomycetidae</taxon>
        <taxon>Pleosporales</taxon>
        <taxon>Pleosporineae</taxon>
        <taxon>Phaeosphaeriaceae</taxon>
        <taxon>Ampelomyces</taxon>
    </lineage>
</organism>
<feature type="domain" description="Ricin B lectin" evidence="2">
    <location>
        <begin position="71"/>
        <end position="151"/>
    </location>
</feature>
<dbReference type="Pfam" id="PF00652">
    <property type="entry name" value="Ricin_B_lectin"/>
    <property type="match status" value="1"/>
</dbReference>
<keyword evidence="4" id="KW-1185">Reference proteome</keyword>
<keyword evidence="3" id="KW-0430">Lectin</keyword>
<dbReference type="Gene3D" id="2.80.10.50">
    <property type="match status" value="1"/>
</dbReference>
<dbReference type="OrthoDB" id="6770063at2759"/>
<evidence type="ECO:0000256" key="1">
    <source>
        <dbReference type="SAM" id="SignalP"/>
    </source>
</evidence>
<dbReference type="EMBL" id="ML979133">
    <property type="protein sequence ID" value="KAF1918856.1"/>
    <property type="molecule type" value="Genomic_DNA"/>
</dbReference>
<sequence length="176" mass="19037">MLFTNLATLALAATGLAQVTVPAGYRKVYITSKQDTKYVIVPKGRTNGSTLVVQTLTSKPEQQWYIKNNQTKIQLADTTFCMDAGPKSAWKDMANIYLRECSDTEVAQKWVAMADGRIALEASPGTQQCIDLQYLRATQNNPVGLYNCAGLGNTGAADKGINWPLANVTTAMGLLA</sequence>
<dbReference type="CDD" id="cd00161">
    <property type="entry name" value="beta-trefoil_Ricin-like"/>
    <property type="match status" value="1"/>
</dbReference>
<dbReference type="PROSITE" id="PS50231">
    <property type="entry name" value="RICIN_B_LECTIN"/>
    <property type="match status" value="1"/>
</dbReference>
<gene>
    <name evidence="3" type="ORF">BDU57DRAFT_567484</name>
</gene>
<dbReference type="SUPFAM" id="SSF50370">
    <property type="entry name" value="Ricin B-like lectins"/>
    <property type="match status" value="1"/>
</dbReference>
<accession>A0A6A5QWA9</accession>
<protein>
    <submittedName>
        <fullName evidence="3">Ricin B lectin domain-containing protein</fullName>
    </submittedName>
</protein>
<evidence type="ECO:0000313" key="3">
    <source>
        <dbReference type="EMBL" id="KAF1918856.1"/>
    </source>
</evidence>
<keyword evidence="1" id="KW-0732">Signal</keyword>
<proteinExistence type="predicted"/>
<feature type="signal peptide" evidence="1">
    <location>
        <begin position="1"/>
        <end position="17"/>
    </location>
</feature>
<evidence type="ECO:0000259" key="2">
    <source>
        <dbReference type="Pfam" id="PF00652"/>
    </source>
</evidence>
<name>A0A6A5QWA9_AMPQU</name>
<dbReference type="InterPro" id="IPR000772">
    <property type="entry name" value="Ricin_B_lectin"/>
</dbReference>
<feature type="chain" id="PRO_5025672133" evidence="1">
    <location>
        <begin position="18"/>
        <end position="176"/>
    </location>
</feature>
<dbReference type="GO" id="GO:0030246">
    <property type="term" value="F:carbohydrate binding"/>
    <property type="evidence" value="ECO:0007669"/>
    <property type="project" value="UniProtKB-KW"/>
</dbReference>
<dbReference type="InterPro" id="IPR035992">
    <property type="entry name" value="Ricin_B-like_lectins"/>
</dbReference>
<reference evidence="3" key="1">
    <citation type="journal article" date="2020" name="Stud. Mycol.">
        <title>101 Dothideomycetes genomes: a test case for predicting lifestyles and emergence of pathogens.</title>
        <authorList>
            <person name="Haridas S."/>
            <person name="Albert R."/>
            <person name="Binder M."/>
            <person name="Bloem J."/>
            <person name="Labutti K."/>
            <person name="Salamov A."/>
            <person name="Andreopoulos B."/>
            <person name="Baker S."/>
            <person name="Barry K."/>
            <person name="Bills G."/>
            <person name="Bluhm B."/>
            <person name="Cannon C."/>
            <person name="Castanera R."/>
            <person name="Culley D."/>
            <person name="Daum C."/>
            <person name="Ezra D."/>
            <person name="Gonzalez J."/>
            <person name="Henrissat B."/>
            <person name="Kuo A."/>
            <person name="Liang C."/>
            <person name="Lipzen A."/>
            <person name="Lutzoni F."/>
            <person name="Magnuson J."/>
            <person name="Mondo S."/>
            <person name="Nolan M."/>
            <person name="Ohm R."/>
            <person name="Pangilinan J."/>
            <person name="Park H.-J."/>
            <person name="Ramirez L."/>
            <person name="Alfaro M."/>
            <person name="Sun H."/>
            <person name="Tritt A."/>
            <person name="Yoshinaga Y."/>
            <person name="Zwiers L.-H."/>
            <person name="Turgeon B."/>
            <person name="Goodwin S."/>
            <person name="Spatafora J."/>
            <person name="Crous P."/>
            <person name="Grigoriev I."/>
        </authorList>
    </citation>
    <scope>NUCLEOTIDE SEQUENCE</scope>
    <source>
        <strain evidence="3">HMLAC05119</strain>
    </source>
</reference>
<dbReference type="Proteomes" id="UP000800096">
    <property type="component" value="Unassembled WGS sequence"/>
</dbReference>